<reference evidence="1 2" key="1">
    <citation type="journal article" date="2018" name="Front. Plant Sci.">
        <title>Red Clover (Trifolium pratense) and Zigzag Clover (T. medium) - A Picture of Genomic Similarities and Differences.</title>
        <authorList>
            <person name="Dluhosova J."/>
            <person name="Istvanek J."/>
            <person name="Nedelnik J."/>
            <person name="Repkova J."/>
        </authorList>
    </citation>
    <scope>NUCLEOTIDE SEQUENCE [LARGE SCALE GENOMIC DNA]</scope>
    <source>
        <strain evidence="2">cv. 10/8</strain>
        <tissue evidence="1">Leaf</tissue>
    </source>
</reference>
<comment type="caution">
    <text evidence="1">The sequence shown here is derived from an EMBL/GenBank/DDBJ whole genome shotgun (WGS) entry which is preliminary data.</text>
</comment>
<protein>
    <submittedName>
        <fullName evidence="1">Copia protein</fullName>
    </submittedName>
</protein>
<dbReference type="AlphaFoldDB" id="A0A392T1U5"/>
<sequence>MVDNKYAISLAKNPVAHGSKFHFLRDQVSNGKLKLAQCKTETQVADILTKPLKIE</sequence>
<feature type="non-terminal residue" evidence="1">
    <location>
        <position position="55"/>
    </location>
</feature>
<dbReference type="EMBL" id="LXQA010474761">
    <property type="protein sequence ID" value="MCI54136.1"/>
    <property type="molecule type" value="Genomic_DNA"/>
</dbReference>
<dbReference type="Proteomes" id="UP000265520">
    <property type="component" value="Unassembled WGS sequence"/>
</dbReference>
<evidence type="ECO:0000313" key="2">
    <source>
        <dbReference type="Proteomes" id="UP000265520"/>
    </source>
</evidence>
<keyword evidence="2" id="KW-1185">Reference proteome</keyword>
<accession>A0A392T1U5</accession>
<organism evidence="1 2">
    <name type="scientific">Trifolium medium</name>
    <dbReference type="NCBI Taxonomy" id="97028"/>
    <lineage>
        <taxon>Eukaryota</taxon>
        <taxon>Viridiplantae</taxon>
        <taxon>Streptophyta</taxon>
        <taxon>Embryophyta</taxon>
        <taxon>Tracheophyta</taxon>
        <taxon>Spermatophyta</taxon>
        <taxon>Magnoliopsida</taxon>
        <taxon>eudicotyledons</taxon>
        <taxon>Gunneridae</taxon>
        <taxon>Pentapetalae</taxon>
        <taxon>rosids</taxon>
        <taxon>fabids</taxon>
        <taxon>Fabales</taxon>
        <taxon>Fabaceae</taxon>
        <taxon>Papilionoideae</taxon>
        <taxon>50 kb inversion clade</taxon>
        <taxon>NPAAA clade</taxon>
        <taxon>Hologalegina</taxon>
        <taxon>IRL clade</taxon>
        <taxon>Trifolieae</taxon>
        <taxon>Trifolium</taxon>
    </lineage>
</organism>
<name>A0A392T1U5_9FABA</name>
<evidence type="ECO:0000313" key="1">
    <source>
        <dbReference type="EMBL" id="MCI54136.1"/>
    </source>
</evidence>
<dbReference type="CDD" id="cd09272">
    <property type="entry name" value="RNase_HI_RT_Ty1"/>
    <property type="match status" value="1"/>
</dbReference>
<proteinExistence type="predicted"/>